<dbReference type="PROSITE" id="PS50928">
    <property type="entry name" value="ABC_TM1"/>
    <property type="match status" value="1"/>
</dbReference>
<keyword evidence="6 7" id="KW-0472">Membrane</keyword>
<dbReference type="CDD" id="cd06261">
    <property type="entry name" value="TM_PBP2"/>
    <property type="match status" value="1"/>
</dbReference>
<evidence type="ECO:0000256" key="3">
    <source>
        <dbReference type="ARBA" id="ARBA00022475"/>
    </source>
</evidence>
<gene>
    <name evidence="10" type="ORF">GCM10009836_25670</name>
</gene>
<evidence type="ECO:0000259" key="9">
    <source>
        <dbReference type="PROSITE" id="PS50928"/>
    </source>
</evidence>
<dbReference type="Proteomes" id="UP001500449">
    <property type="component" value="Unassembled WGS sequence"/>
</dbReference>
<feature type="domain" description="ABC transmembrane type-1" evidence="9">
    <location>
        <begin position="98"/>
        <end position="278"/>
    </location>
</feature>
<dbReference type="SUPFAM" id="SSF161098">
    <property type="entry name" value="MetI-like"/>
    <property type="match status" value="1"/>
</dbReference>
<keyword evidence="5 7" id="KW-1133">Transmembrane helix</keyword>
<dbReference type="InterPro" id="IPR000515">
    <property type="entry name" value="MetI-like"/>
</dbReference>
<dbReference type="EMBL" id="BAAAQK010000005">
    <property type="protein sequence ID" value="GAA1845028.1"/>
    <property type="molecule type" value="Genomic_DNA"/>
</dbReference>
<reference evidence="10 11" key="1">
    <citation type="journal article" date="2019" name="Int. J. Syst. Evol. Microbiol.">
        <title>The Global Catalogue of Microorganisms (GCM) 10K type strain sequencing project: providing services to taxonomists for standard genome sequencing and annotation.</title>
        <authorList>
            <consortium name="The Broad Institute Genomics Platform"/>
            <consortium name="The Broad Institute Genome Sequencing Center for Infectious Disease"/>
            <person name="Wu L."/>
            <person name="Ma J."/>
        </authorList>
    </citation>
    <scope>NUCLEOTIDE SEQUENCE [LARGE SCALE GENOMIC DNA]</scope>
    <source>
        <strain evidence="10 11">JCM 16009</strain>
    </source>
</reference>
<feature type="transmembrane region" description="Helical" evidence="7">
    <location>
        <begin position="159"/>
        <end position="180"/>
    </location>
</feature>
<feature type="transmembrane region" description="Helical" evidence="7">
    <location>
        <begin position="257"/>
        <end position="278"/>
    </location>
</feature>
<evidence type="ECO:0000313" key="11">
    <source>
        <dbReference type="Proteomes" id="UP001500449"/>
    </source>
</evidence>
<comment type="caution">
    <text evidence="10">The sequence shown here is derived from an EMBL/GenBank/DDBJ whole genome shotgun (WGS) entry which is preliminary data.</text>
</comment>
<keyword evidence="4 7" id="KW-0812">Transmembrane</keyword>
<feature type="transmembrane region" description="Helical" evidence="7">
    <location>
        <begin position="223"/>
        <end position="245"/>
    </location>
</feature>
<dbReference type="PANTHER" id="PTHR30151:SF0">
    <property type="entry name" value="ABC TRANSPORTER PERMEASE PROTEIN MJ0413-RELATED"/>
    <property type="match status" value="1"/>
</dbReference>
<evidence type="ECO:0000256" key="7">
    <source>
        <dbReference type="RuleBase" id="RU363032"/>
    </source>
</evidence>
<organism evidence="10 11">
    <name type="scientific">Pseudonocardia ailaonensis</name>
    <dbReference type="NCBI Taxonomy" id="367279"/>
    <lineage>
        <taxon>Bacteria</taxon>
        <taxon>Bacillati</taxon>
        <taxon>Actinomycetota</taxon>
        <taxon>Actinomycetes</taxon>
        <taxon>Pseudonocardiales</taxon>
        <taxon>Pseudonocardiaceae</taxon>
        <taxon>Pseudonocardia</taxon>
    </lineage>
</organism>
<feature type="transmembrane region" description="Helical" evidence="7">
    <location>
        <begin position="132"/>
        <end position="153"/>
    </location>
</feature>
<feature type="compositionally biased region" description="Low complexity" evidence="8">
    <location>
        <begin position="1"/>
        <end position="13"/>
    </location>
</feature>
<keyword evidence="2 7" id="KW-0813">Transport</keyword>
<evidence type="ECO:0000256" key="8">
    <source>
        <dbReference type="SAM" id="MobiDB-lite"/>
    </source>
</evidence>
<keyword evidence="3" id="KW-1003">Cell membrane</keyword>
<feature type="region of interest" description="Disordered" evidence="8">
    <location>
        <begin position="1"/>
        <end position="20"/>
    </location>
</feature>
<dbReference type="InterPro" id="IPR035906">
    <property type="entry name" value="MetI-like_sf"/>
</dbReference>
<dbReference type="PANTHER" id="PTHR30151">
    <property type="entry name" value="ALKANE SULFONATE ABC TRANSPORTER-RELATED, MEMBRANE SUBUNIT"/>
    <property type="match status" value="1"/>
</dbReference>
<evidence type="ECO:0000256" key="1">
    <source>
        <dbReference type="ARBA" id="ARBA00004651"/>
    </source>
</evidence>
<dbReference type="RefSeq" id="WP_344415834.1">
    <property type="nucleotide sequence ID" value="NZ_BAAAQK010000005.1"/>
</dbReference>
<evidence type="ECO:0000256" key="2">
    <source>
        <dbReference type="ARBA" id="ARBA00022448"/>
    </source>
</evidence>
<evidence type="ECO:0000256" key="6">
    <source>
        <dbReference type="ARBA" id="ARBA00023136"/>
    </source>
</evidence>
<protein>
    <submittedName>
        <fullName evidence="10">ABC transporter permease</fullName>
    </submittedName>
</protein>
<dbReference type="Pfam" id="PF00528">
    <property type="entry name" value="BPD_transp_1"/>
    <property type="match status" value="1"/>
</dbReference>
<feature type="transmembrane region" description="Helical" evidence="7">
    <location>
        <begin position="102"/>
        <end position="125"/>
    </location>
</feature>
<evidence type="ECO:0000256" key="4">
    <source>
        <dbReference type="ARBA" id="ARBA00022692"/>
    </source>
</evidence>
<keyword evidence="11" id="KW-1185">Reference proteome</keyword>
<evidence type="ECO:0000313" key="10">
    <source>
        <dbReference type="EMBL" id="GAA1845028.1"/>
    </source>
</evidence>
<evidence type="ECO:0000256" key="5">
    <source>
        <dbReference type="ARBA" id="ARBA00022989"/>
    </source>
</evidence>
<dbReference type="Gene3D" id="1.10.3720.10">
    <property type="entry name" value="MetI-like"/>
    <property type="match status" value="1"/>
</dbReference>
<comment type="subcellular location">
    <subcellularLocation>
        <location evidence="1 7">Cell membrane</location>
        <topology evidence="1 7">Multi-pass membrane protein</topology>
    </subcellularLocation>
</comment>
<proteinExistence type="inferred from homology"/>
<sequence>MTTAQTQQKTVAAPSSQEGRGVTFTPAAHESVVGARRRKYLHLTLRWATPVVLIALWQLAASQQWINTLYFPGPDQIFRTAISQFSDGTMTEAFVLTGWRTLLGFGVGAVIGFIAGVAIGAVPILRAAFEPVLYALWTIPKLALLPLLLLIFGLGSMPLIVLIILNTLFLVMIPTAAGIAGASPELLETARAFSASPWQLFRHVLLPSSLVEVFVSLKIASGAAILVAVATEFVIGGGGLGYIIWNSWQVFLPDRMYVGIVVVAVTGSAFTLLVGVIGRRMVPWAHGL</sequence>
<comment type="similarity">
    <text evidence="7">Belongs to the binding-protein-dependent transport system permease family.</text>
</comment>
<feature type="transmembrane region" description="Helical" evidence="7">
    <location>
        <begin position="45"/>
        <end position="66"/>
    </location>
</feature>
<name>A0ABN2N0C2_9PSEU</name>
<accession>A0ABN2N0C2</accession>